<organism evidence="6 7">
    <name type="scientific">Salinarimonas soli</name>
    <dbReference type="NCBI Taxonomy" id="1638099"/>
    <lineage>
        <taxon>Bacteria</taxon>
        <taxon>Pseudomonadati</taxon>
        <taxon>Pseudomonadota</taxon>
        <taxon>Alphaproteobacteria</taxon>
        <taxon>Hyphomicrobiales</taxon>
        <taxon>Salinarimonadaceae</taxon>
        <taxon>Salinarimonas</taxon>
    </lineage>
</organism>
<dbReference type="RefSeq" id="WP_149822033.1">
    <property type="nucleotide sequence ID" value="NZ_VUOA01000045.1"/>
</dbReference>
<comment type="similarity">
    <text evidence="1">Belongs to the FlgD family.</text>
</comment>
<sequence>MQVNAAPPTAGAPAGTAPPRSNKMDYDAFLRLLVAEMKNQDPTNPMKGTEQVAQFAQFALVEQSLNANKKLDSLLSASALTQATGMIGREVSSADGSVTGKVASIRIAESGAVATLSDGRTLPLGPGVSIR</sequence>
<keyword evidence="3" id="KW-1005">Bacterial flagellum biogenesis</keyword>
<dbReference type="OrthoDB" id="9785233at2"/>
<keyword evidence="7" id="KW-1185">Reference proteome</keyword>
<evidence type="ECO:0000256" key="1">
    <source>
        <dbReference type="ARBA" id="ARBA00010577"/>
    </source>
</evidence>
<dbReference type="GO" id="GO:0044781">
    <property type="term" value="P:bacterial-type flagellum organization"/>
    <property type="evidence" value="ECO:0007669"/>
    <property type="project" value="UniProtKB-KW"/>
</dbReference>
<gene>
    <name evidence="6" type="primary">flgD</name>
    <name evidence="6" type="ORF">F0L46_23405</name>
</gene>
<feature type="region of interest" description="Disordered" evidence="5">
    <location>
        <begin position="1"/>
        <end position="23"/>
    </location>
</feature>
<reference evidence="6 7" key="1">
    <citation type="submission" date="2019-09" db="EMBL/GenBank/DDBJ databases">
        <title>Salinarimonas rosea gen. nov., sp. nov., a new member of the a-2 subgroup of the Proteobacteria.</title>
        <authorList>
            <person name="Liu J."/>
        </authorList>
    </citation>
    <scope>NUCLEOTIDE SEQUENCE [LARGE SCALE GENOMIC DNA]</scope>
    <source>
        <strain evidence="6 7">BN140002</strain>
    </source>
</reference>
<dbReference type="InterPro" id="IPR005648">
    <property type="entry name" value="FlgD"/>
</dbReference>
<dbReference type="Proteomes" id="UP000323142">
    <property type="component" value="Unassembled WGS sequence"/>
</dbReference>
<evidence type="ECO:0000256" key="4">
    <source>
        <dbReference type="ARBA" id="ARBA00024746"/>
    </source>
</evidence>
<comment type="caution">
    <text evidence="6">The sequence shown here is derived from an EMBL/GenBank/DDBJ whole genome shotgun (WGS) entry which is preliminary data.</text>
</comment>
<name>A0A5B2V6X6_9HYPH</name>
<keyword evidence="6" id="KW-0966">Cell projection</keyword>
<keyword evidence="6" id="KW-0282">Flagellum</keyword>
<evidence type="ECO:0000256" key="3">
    <source>
        <dbReference type="ARBA" id="ARBA00022795"/>
    </source>
</evidence>
<dbReference type="Pfam" id="PF03963">
    <property type="entry name" value="FlgD"/>
    <property type="match status" value="1"/>
</dbReference>
<protein>
    <recommendedName>
        <fullName evidence="2">Basal-body rod modification protein FlgD</fullName>
    </recommendedName>
</protein>
<dbReference type="AlphaFoldDB" id="A0A5B2V6X6"/>
<comment type="function">
    <text evidence="4">Required for flagellar hook formation. May act as a scaffolding protein.</text>
</comment>
<dbReference type="EMBL" id="VUOA01000045">
    <property type="protein sequence ID" value="KAA2234714.1"/>
    <property type="molecule type" value="Genomic_DNA"/>
</dbReference>
<evidence type="ECO:0000256" key="5">
    <source>
        <dbReference type="SAM" id="MobiDB-lite"/>
    </source>
</evidence>
<feature type="compositionally biased region" description="Low complexity" evidence="5">
    <location>
        <begin position="1"/>
        <end position="19"/>
    </location>
</feature>
<accession>A0A5B2V6X6</accession>
<keyword evidence="6" id="KW-0969">Cilium</keyword>
<evidence type="ECO:0000256" key="2">
    <source>
        <dbReference type="ARBA" id="ARBA00016013"/>
    </source>
</evidence>
<evidence type="ECO:0000313" key="7">
    <source>
        <dbReference type="Proteomes" id="UP000323142"/>
    </source>
</evidence>
<dbReference type="NCBIfam" id="NF004670">
    <property type="entry name" value="PRK06009.1"/>
    <property type="match status" value="1"/>
</dbReference>
<evidence type="ECO:0000313" key="6">
    <source>
        <dbReference type="EMBL" id="KAA2234714.1"/>
    </source>
</evidence>
<proteinExistence type="inferred from homology"/>
<reference evidence="6 7" key="2">
    <citation type="submission" date="2019-09" db="EMBL/GenBank/DDBJ databases">
        <authorList>
            <person name="Jin C."/>
        </authorList>
    </citation>
    <scope>NUCLEOTIDE SEQUENCE [LARGE SCALE GENOMIC DNA]</scope>
    <source>
        <strain evidence="6 7">BN140002</strain>
    </source>
</reference>